<dbReference type="InterPro" id="IPR004158">
    <property type="entry name" value="DUF247_pln"/>
</dbReference>
<organism evidence="3 4">
    <name type="scientific">Apium graveolens</name>
    <name type="common">Celery</name>
    <dbReference type="NCBI Taxonomy" id="4045"/>
    <lineage>
        <taxon>Eukaryota</taxon>
        <taxon>Viridiplantae</taxon>
        <taxon>Streptophyta</taxon>
        <taxon>Embryophyta</taxon>
        <taxon>Tracheophyta</taxon>
        <taxon>Spermatophyta</taxon>
        <taxon>Magnoliopsida</taxon>
        <taxon>eudicotyledons</taxon>
        <taxon>Gunneridae</taxon>
        <taxon>Pentapetalae</taxon>
        <taxon>asterids</taxon>
        <taxon>campanulids</taxon>
        <taxon>Apiales</taxon>
        <taxon>Apiaceae</taxon>
        <taxon>Apioideae</taxon>
        <taxon>apioid superclade</taxon>
        <taxon>Apieae</taxon>
        <taxon>Apium</taxon>
    </lineage>
</organism>
<sequence>NKRKEEMQMEDLGDGRHISGESNGEVHINVVKNLMYSMNKKLVALDYTYSVCIFRVFEKYRSSREEAYTPRLVSIGPLHPGKPNLQAMEAYKLRYLQSFMNYFKGGGLTKRLHLLNGCECSSHIVEFLVILHTPFNRMTTNWLMQRSAGELQAAGVRFDNEPTGMFDVSFESGLLRLPQLTVNDKTETFFRNVIAFEQCGYNRKHISSYIIFMARLINTAEDVELLVKHGIIENLLGKNELVANLFNNLYKEVVEEQTADKTSNDLDGYSKDIIHKWNARWLKWKLHKWLVWKVILMDRYLNNPWVIISVVAAAIIVVLTIVQAVCAILGLKK</sequence>
<feature type="compositionally biased region" description="Basic and acidic residues" evidence="1">
    <location>
        <begin position="1"/>
        <end position="19"/>
    </location>
</feature>
<name>A0A6L5BB82_APIGR</name>
<keyword evidence="2" id="KW-0812">Transmembrane</keyword>
<gene>
    <name evidence="3" type="ORF">AG4045_013721</name>
</gene>
<dbReference type="PANTHER" id="PTHR31170:SF25">
    <property type="entry name" value="BNAA09G04570D PROTEIN"/>
    <property type="match status" value="1"/>
</dbReference>
<accession>A0A6L5BB82</accession>
<evidence type="ECO:0008006" key="5">
    <source>
        <dbReference type="Google" id="ProtNLM"/>
    </source>
</evidence>
<proteinExistence type="predicted"/>
<dbReference type="Pfam" id="PF03140">
    <property type="entry name" value="DUF247"/>
    <property type="match status" value="2"/>
</dbReference>
<evidence type="ECO:0000256" key="1">
    <source>
        <dbReference type="SAM" id="MobiDB-lite"/>
    </source>
</evidence>
<keyword evidence="4" id="KW-1185">Reference proteome</keyword>
<reference evidence="3" key="1">
    <citation type="submission" date="2020-01" db="EMBL/GenBank/DDBJ databases">
        <title>The Celery Genome Sequence Reveals Sequential Paleo-tetraploidization, Resistance Gene Elimination, Karyotype Evolution, and Functional Innovation in Apiales.</title>
        <authorList>
            <person name="Song X."/>
        </authorList>
    </citation>
    <scope>NUCLEOTIDE SEQUENCE</scope>
    <source>
        <tissue evidence="3">Leaf</tissue>
    </source>
</reference>
<dbReference type="PANTHER" id="PTHR31170">
    <property type="entry name" value="BNAC04G53230D PROTEIN"/>
    <property type="match status" value="1"/>
</dbReference>
<feature type="region of interest" description="Disordered" evidence="1">
    <location>
        <begin position="1"/>
        <end position="20"/>
    </location>
</feature>
<evidence type="ECO:0000313" key="3">
    <source>
        <dbReference type="EMBL" id="KAF1002758.1"/>
    </source>
</evidence>
<feature type="transmembrane region" description="Helical" evidence="2">
    <location>
        <begin position="305"/>
        <end position="331"/>
    </location>
</feature>
<dbReference type="Proteomes" id="UP000593563">
    <property type="component" value="Unassembled WGS sequence"/>
</dbReference>
<feature type="non-terminal residue" evidence="3">
    <location>
        <position position="1"/>
    </location>
</feature>
<keyword evidence="2" id="KW-0472">Membrane</keyword>
<keyword evidence="2" id="KW-1133">Transmembrane helix</keyword>
<dbReference type="AlphaFoldDB" id="A0A6L5BB82"/>
<protein>
    <recommendedName>
        <fullName evidence="5">DUF247 domain-containing protein</fullName>
    </recommendedName>
</protein>
<evidence type="ECO:0000256" key="2">
    <source>
        <dbReference type="SAM" id="Phobius"/>
    </source>
</evidence>
<evidence type="ECO:0000313" key="4">
    <source>
        <dbReference type="Proteomes" id="UP000593563"/>
    </source>
</evidence>
<dbReference type="EMBL" id="WRXP01000464">
    <property type="protein sequence ID" value="KAF1002758.1"/>
    <property type="molecule type" value="Genomic_DNA"/>
</dbReference>
<comment type="caution">
    <text evidence="3">The sequence shown here is derived from an EMBL/GenBank/DDBJ whole genome shotgun (WGS) entry which is preliminary data.</text>
</comment>